<dbReference type="Proteomes" id="UP000730739">
    <property type="component" value="Unassembled WGS sequence"/>
</dbReference>
<keyword evidence="2" id="KW-1133">Transmembrane helix</keyword>
<keyword evidence="2" id="KW-0472">Membrane</keyword>
<comment type="caution">
    <text evidence="4">The sequence shown here is derived from an EMBL/GenBank/DDBJ whole genome shotgun (WGS) entry which is preliminary data.</text>
</comment>
<keyword evidence="5" id="KW-1185">Reference proteome</keyword>
<keyword evidence="2" id="KW-0812">Transmembrane</keyword>
<evidence type="ECO:0000256" key="1">
    <source>
        <dbReference type="SAM" id="MobiDB-lite"/>
    </source>
</evidence>
<name>A0ABS4QSR4_9HYPH</name>
<dbReference type="EMBL" id="JAGILA010000001">
    <property type="protein sequence ID" value="MBP2233697.1"/>
    <property type="molecule type" value="Genomic_DNA"/>
</dbReference>
<accession>A0ABS4QSR4</accession>
<dbReference type="InterPro" id="IPR003346">
    <property type="entry name" value="Transposase_20"/>
</dbReference>
<reference evidence="4 5" key="1">
    <citation type="submission" date="2021-03" db="EMBL/GenBank/DDBJ databases">
        <title>Genomic Encyclopedia of Type Strains, Phase IV (KMG-IV): sequencing the most valuable type-strain genomes for metagenomic binning, comparative biology and taxonomic classification.</title>
        <authorList>
            <person name="Goeker M."/>
        </authorList>
    </citation>
    <scope>NUCLEOTIDE SEQUENCE [LARGE SCALE GENOMIC DNA]</scope>
    <source>
        <strain evidence="4 5">DSM 13372</strain>
    </source>
</reference>
<protein>
    <submittedName>
        <fullName evidence="4">Transposase</fullName>
    </submittedName>
</protein>
<organism evidence="4 5">
    <name type="scientific">Sinorhizobium kostiense</name>
    <dbReference type="NCBI Taxonomy" id="76747"/>
    <lineage>
        <taxon>Bacteria</taxon>
        <taxon>Pseudomonadati</taxon>
        <taxon>Pseudomonadota</taxon>
        <taxon>Alphaproteobacteria</taxon>
        <taxon>Hyphomicrobiales</taxon>
        <taxon>Rhizobiaceae</taxon>
        <taxon>Sinorhizobium/Ensifer group</taxon>
        <taxon>Sinorhizobium</taxon>
    </lineage>
</organism>
<feature type="domain" description="Transposase IS116/IS110/IS902 C-terminal" evidence="3">
    <location>
        <begin position="15"/>
        <end position="92"/>
    </location>
</feature>
<sequence length="133" mass="14124">MIEKDEALAAREAVLRSVPGPVLAALLLALMPGLGAVNRRQAASLAGCAPHPRDSDKASRHRSTAGGRRQIRPALFVAALTAVRGDNRRAAAFKALVKAGKPKRLALVAVMRKIITIANARLKDVQSHAQQLI</sequence>
<evidence type="ECO:0000259" key="3">
    <source>
        <dbReference type="Pfam" id="PF02371"/>
    </source>
</evidence>
<dbReference type="PANTHER" id="PTHR33055:SF13">
    <property type="entry name" value="TRANSPOSASE"/>
    <property type="match status" value="1"/>
</dbReference>
<dbReference type="PANTHER" id="PTHR33055">
    <property type="entry name" value="TRANSPOSASE FOR INSERTION SEQUENCE ELEMENT IS1111A"/>
    <property type="match status" value="1"/>
</dbReference>
<proteinExistence type="predicted"/>
<feature type="transmembrane region" description="Helical" evidence="2">
    <location>
        <begin position="20"/>
        <end position="37"/>
    </location>
</feature>
<evidence type="ECO:0000256" key="2">
    <source>
        <dbReference type="SAM" id="Phobius"/>
    </source>
</evidence>
<feature type="region of interest" description="Disordered" evidence="1">
    <location>
        <begin position="45"/>
        <end position="67"/>
    </location>
</feature>
<dbReference type="RefSeq" id="WP_234939217.1">
    <property type="nucleotide sequence ID" value="NZ_JAGILA010000001.1"/>
</dbReference>
<evidence type="ECO:0000313" key="4">
    <source>
        <dbReference type="EMBL" id="MBP2233697.1"/>
    </source>
</evidence>
<gene>
    <name evidence="4" type="ORF">J2Z31_000187</name>
</gene>
<evidence type="ECO:0000313" key="5">
    <source>
        <dbReference type="Proteomes" id="UP000730739"/>
    </source>
</evidence>
<dbReference type="InterPro" id="IPR047650">
    <property type="entry name" value="Transpos_IS110"/>
</dbReference>
<dbReference type="Pfam" id="PF02371">
    <property type="entry name" value="Transposase_20"/>
    <property type="match status" value="1"/>
</dbReference>